<feature type="chain" id="PRO_5014701575" evidence="1">
    <location>
        <begin position="23"/>
        <end position="80"/>
    </location>
</feature>
<evidence type="ECO:0000256" key="1">
    <source>
        <dbReference type="SAM" id="SignalP"/>
    </source>
</evidence>
<proteinExistence type="predicted"/>
<reference evidence="2" key="1">
    <citation type="submission" date="2018-01" db="EMBL/GenBank/DDBJ databases">
        <title>An insight into the sialome of Amazonian anophelines.</title>
        <authorList>
            <person name="Ribeiro J.M."/>
            <person name="Scarpassa V."/>
            <person name="Calvo E."/>
        </authorList>
    </citation>
    <scope>NUCLEOTIDE SEQUENCE</scope>
    <source>
        <tissue evidence="2">Salivary glands</tissue>
    </source>
</reference>
<evidence type="ECO:0000313" key="2">
    <source>
        <dbReference type="EMBL" id="MBW32831.1"/>
    </source>
</evidence>
<name>A0A2M3ZWD2_9DIPT</name>
<protein>
    <submittedName>
        <fullName evidence="2">Putative secreted peptide</fullName>
    </submittedName>
</protein>
<dbReference type="EMBL" id="GGFM01012080">
    <property type="protein sequence ID" value="MBW32831.1"/>
    <property type="molecule type" value="Transcribed_RNA"/>
</dbReference>
<organism evidence="2">
    <name type="scientific">Anopheles braziliensis</name>
    <dbReference type="NCBI Taxonomy" id="58242"/>
    <lineage>
        <taxon>Eukaryota</taxon>
        <taxon>Metazoa</taxon>
        <taxon>Ecdysozoa</taxon>
        <taxon>Arthropoda</taxon>
        <taxon>Hexapoda</taxon>
        <taxon>Insecta</taxon>
        <taxon>Pterygota</taxon>
        <taxon>Neoptera</taxon>
        <taxon>Endopterygota</taxon>
        <taxon>Diptera</taxon>
        <taxon>Nematocera</taxon>
        <taxon>Culicoidea</taxon>
        <taxon>Culicidae</taxon>
        <taxon>Anophelinae</taxon>
        <taxon>Anopheles</taxon>
    </lineage>
</organism>
<feature type="signal peptide" evidence="1">
    <location>
        <begin position="1"/>
        <end position="22"/>
    </location>
</feature>
<accession>A0A2M3ZWD2</accession>
<sequence>MLHSSQLLADLLRLALLQLAQLILNPFQQKHAATDHDSGGDKLPPMPEQKIFYSCPHLVGSSVVGEVESRGRVFLKHSRP</sequence>
<dbReference type="AlphaFoldDB" id="A0A2M3ZWD2"/>
<keyword evidence="1" id="KW-0732">Signal</keyword>